<evidence type="ECO:0000256" key="1">
    <source>
        <dbReference type="SAM" id="SignalP"/>
    </source>
</evidence>
<keyword evidence="1" id="KW-0732">Signal</keyword>
<accession>A0AAW0CAM5</accession>
<gene>
    <name evidence="2" type="ORF">VNI00_011989</name>
</gene>
<name>A0AAW0CAM5_9AGAR</name>
<proteinExistence type="predicted"/>
<comment type="caution">
    <text evidence="2">The sequence shown here is derived from an EMBL/GenBank/DDBJ whole genome shotgun (WGS) entry which is preliminary data.</text>
</comment>
<dbReference type="AlphaFoldDB" id="A0AAW0CAM5"/>
<dbReference type="PANTHER" id="PTHR38849">
    <property type="entry name" value="SMALL SECRETED PROTEIN"/>
    <property type="match status" value="1"/>
</dbReference>
<reference evidence="2 3" key="1">
    <citation type="submission" date="2024-01" db="EMBL/GenBank/DDBJ databases">
        <title>A draft genome for a cacao thread blight-causing isolate of Paramarasmius palmivorus.</title>
        <authorList>
            <person name="Baruah I.K."/>
            <person name="Bukari Y."/>
            <person name="Amoako-Attah I."/>
            <person name="Meinhardt L.W."/>
            <person name="Bailey B.A."/>
            <person name="Cohen S.P."/>
        </authorList>
    </citation>
    <scope>NUCLEOTIDE SEQUENCE [LARGE SCALE GENOMIC DNA]</scope>
    <source>
        <strain evidence="2 3">GH-12</strain>
    </source>
</reference>
<evidence type="ECO:0000313" key="3">
    <source>
        <dbReference type="Proteomes" id="UP001383192"/>
    </source>
</evidence>
<keyword evidence="3" id="KW-1185">Reference proteome</keyword>
<evidence type="ECO:0008006" key="4">
    <source>
        <dbReference type="Google" id="ProtNLM"/>
    </source>
</evidence>
<dbReference type="PANTHER" id="PTHR38849:SF1">
    <property type="entry name" value="SMALL SECRETED PROTEIN"/>
    <property type="match status" value="1"/>
</dbReference>
<feature type="chain" id="PRO_5043844257" description="Mediator complex subunit 1" evidence="1">
    <location>
        <begin position="21"/>
        <end position="867"/>
    </location>
</feature>
<dbReference type="EMBL" id="JAYKXP010000054">
    <property type="protein sequence ID" value="KAK7035222.1"/>
    <property type="molecule type" value="Genomic_DNA"/>
</dbReference>
<sequence length="867" mass="94108">MARFTFIALAISSLAAAVCGAPIPDSKAIAARQVNFKEQSYAQFQISDGVGGNAEAEANAVFVDPFKGVDLATIDDATLTALKNMRSAAEDAETELFNPAIDAASGADADALQVGKIKNKVLKLTGLSQVLKIQIAQAEASGDDTADLEDKLSEEQGKLTKNIATDKKSAGAASNLNSGYLLWEFGNGRRKRNACRHDALLLMNTLPPTLLSTIQNCKADDALASNVTHPFANSADRACGLLQDIIQATDQVANSLNLYLATNFTNQKLVSSLRQQAAFSHSLHLSEQNVQQTVDTLRKRSTSRYGEDIPLDRLALVEWCVSRFEVWGREVGMEAFREEKEGGILLVFGGKVLVIDVDFSVDLTEGRVHISGVKTSYAISSGEGSTMNGSSSLDAFLKASFQSFLSEVQNPEEIRNPIEAARLGKAIADELGYLVMLDKLAERKEDGGVRWFVDVDQLCSVVETFAKSEAQAVAFSLGQDRPPLDIFLHRSHALPLPYLSFPSLSFLVYMSPLAYLRAVRTFPQTGPIDSTSNHPQIDVSLTELRSFLADQPKGTTLCTLVLSPPIDTQLFPASMSMPSLTARPTFPLGAGGSDLEHVFPQLSDLSASVLDATVPDSSGHNIWMLDFTVNGQSRGIAMSQSRMRDIELVINPFSSMEALSPVGMMSFGSGSWVDLLRSPTSSHPPLQLRLTAPEEPGFMLEKVPVHSMKEAWGVLEVVREQCWLNETLLSCQWSPEGLNLSSEQPPQDIEVNEDVLQAVLDGTFKPRKIPVNVSLPSGATDPLFDSRDLDSMTRMRPRIVMTSPERPPISGLVEINVSYDETKPRGISVDVSGAMGADLKPETMEEICRRGGVLSLPGRIWAKALET</sequence>
<protein>
    <recommendedName>
        <fullName evidence="4">Mediator complex subunit 1</fullName>
    </recommendedName>
</protein>
<organism evidence="2 3">
    <name type="scientific">Paramarasmius palmivorus</name>
    <dbReference type="NCBI Taxonomy" id="297713"/>
    <lineage>
        <taxon>Eukaryota</taxon>
        <taxon>Fungi</taxon>
        <taxon>Dikarya</taxon>
        <taxon>Basidiomycota</taxon>
        <taxon>Agaricomycotina</taxon>
        <taxon>Agaricomycetes</taxon>
        <taxon>Agaricomycetidae</taxon>
        <taxon>Agaricales</taxon>
        <taxon>Marasmiineae</taxon>
        <taxon>Marasmiaceae</taxon>
        <taxon>Paramarasmius</taxon>
    </lineage>
</organism>
<evidence type="ECO:0000313" key="2">
    <source>
        <dbReference type="EMBL" id="KAK7035222.1"/>
    </source>
</evidence>
<dbReference type="Proteomes" id="UP001383192">
    <property type="component" value="Unassembled WGS sequence"/>
</dbReference>
<feature type="signal peptide" evidence="1">
    <location>
        <begin position="1"/>
        <end position="20"/>
    </location>
</feature>